<dbReference type="InterPro" id="IPR016181">
    <property type="entry name" value="Acyl_CoA_acyltransferase"/>
</dbReference>
<proteinExistence type="inferred from homology"/>
<dbReference type="InterPro" id="IPR045141">
    <property type="entry name" value="NAA60-like"/>
</dbReference>
<keyword evidence="14" id="KW-1185">Reference proteome</keyword>
<keyword evidence="4" id="KW-0156">Chromatin regulator</keyword>
<evidence type="ECO:0000259" key="12">
    <source>
        <dbReference type="PROSITE" id="PS51186"/>
    </source>
</evidence>
<evidence type="ECO:0000256" key="8">
    <source>
        <dbReference type="ARBA" id="ARBA00026144"/>
    </source>
</evidence>
<dbReference type="Gene3D" id="3.40.630.30">
    <property type="match status" value="1"/>
</dbReference>
<evidence type="ECO:0000313" key="13">
    <source>
        <dbReference type="EMBL" id="CAL5227087.1"/>
    </source>
</evidence>
<evidence type="ECO:0000256" key="1">
    <source>
        <dbReference type="ARBA" id="ARBA00013184"/>
    </source>
</evidence>
<comment type="catalytic activity">
    <reaction evidence="9">
        <text>L-lysyl-[protein] + acetyl-CoA = N(6)-acetyl-L-lysyl-[protein] + CoA + H(+)</text>
        <dbReference type="Rhea" id="RHEA:45948"/>
        <dbReference type="Rhea" id="RHEA-COMP:9752"/>
        <dbReference type="Rhea" id="RHEA-COMP:10731"/>
        <dbReference type="ChEBI" id="CHEBI:15378"/>
        <dbReference type="ChEBI" id="CHEBI:29969"/>
        <dbReference type="ChEBI" id="CHEBI:57287"/>
        <dbReference type="ChEBI" id="CHEBI:57288"/>
        <dbReference type="ChEBI" id="CHEBI:61930"/>
        <dbReference type="EC" id="2.3.1.48"/>
    </reaction>
</comment>
<dbReference type="Proteomes" id="UP001497392">
    <property type="component" value="Unassembled WGS sequence"/>
</dbReference>
<evidence type="ECO:0000256" key="6">
    <source>
        <dbReference type="ARBA" id="ARBA00025774"/>
    </source>
</evidence>
<dbReference type="PANTHER" id="PTHR14744">
    <property type="entry name" value="N-ALPHA-ACETYLTRANSFERASE 60"/>
    <property type="match status" value="1"/>
</dbReference>
<dbReference type="EC" id="2.3.1.259" evidence="7"/>
<feature type="domain" description="N-acetyltransferase" evidence="12">
    <location>
        <begin position="18"/>
        <end position="199"/>
    </location>
</feature>
<reference evidence="13 14" key="1">
    <citation type="submission" date="2024-06" db="EMBL/GenBank/DDBJ databases">
        <authorList>
            <person name="Kraege A."/>
            <person name="Thomma B."/>
        </authorList>
    </citation>
    <scope>NUCLEOTIDE SEQUENCE [LARGE SCALE GENOMIC DNA]</scope>
</reference>
<keyword evidence="2" id="KW-0808">Transferase</keyword>
<comment type="similarity">
    <text evidence="6">Belongs to the acetyltransferase family. NAA60 subfamily.</text>
</comment>
<dbReference type="EMBL" id="CAXHTA020000017">
    <property type="protein sequence ID" value="CAL5227087.1"/>
    <property type="molecule type" value="Genomic_DNA"/>
</dbReference>
<evidence type="ECO:0000256" key="5">
    <source>
        <dbReference type="ARBA" id="ARBA00023315"/>
    </source>
</evidence>
<organism evidence="13 14">
    <name type="scientific">Coccomyxa viridis</name>
    <dbReference type="NCBI Taxonomy" id="1274662"/>
    <lineage>
        <taxon>Eukaryota</taxon>
        <taxon>Viridiplantae</taxon>
        <taxon>Chlorophyta</taxon>
        <taxon>core chlorophytes</taxon>
        <taxon>Trebouxiophyceae</taxon>
        <taxon>Trebouxiophyceae incertae sedis</taxon>
        <taxon>Coccomyxaceae</taxon>
        <taxon>Coccomyxa</taxon>
    </lineage>
</organism>
<dbReference type="EC" id="2.3.1.48" evidence="1"/>
<comment type="caution">
    <text evidence="13">The sequence shown here is derived from an EMBL/GenBank/DDBJ whole genome shotgun (WGS) entry which is preliminary data.</text>
</comment>
<evidence type="ECO:0000256" key="2">
    <source>
        <dbReference type="ARBA" id="ARBA00022679"/>
    </source>
</evidence>
<comment type="catalytic activity">
    <reaction evidence="10">
        <text>N-terminal L-methionyl-[transmembrane protein] + acetyl-CoA = N-terminal N(alpha)-acetyl-L-methionyl-[transmembrane protein] + CoA + H(+)</text>
        <dbReference type="Rhea" id="RHEA:50604"/>
        <dbReference type="Rhea" id="RHEA-COMP:12745"/>
        <dbReference type="Rhea" id="RHEA-COMP:12746"/>
        <dbReference type="ChEBI" id="CHEBI:15378"/>
        <dbReference type="ChEBI" id="CHEBI:57287"/>
        <dbReference type="ChEBI" id="CHEBI:57288"/>
        <dbReference type="ChEBI" id="CHEBI:64731"/>
        <dbReference type="ChEBI" id="CHEBI:133414"/>
        <dbReference type="EC" id="2.3.1.259"/>
    </reaction>
</comment>
<dbReference type="Pfam" id="PF00583">
    <property type="entry name" value="Acetyltransf_1"/>
    <property type="match status" value="1"/>
</dbReference>
<evidence type="ECO:0000313" key="14">
    <source>
        <dbReference type="Proteomes" id="UP001497392"/>
    </source>
</evidence>
<sequence>MLRNEGDPFGPCPLTGGLHFRPLKAVDFGQLKAVHHLLFPIDYEDSFFQSAVSHEDGIISAAATQRIGYHEELVGFITARVCLLHECNSTDRVLMNLNSAYLDGQRVLYILTLGVLESARQQGIGSALLRLILEEARVRSCLSAFLHVIDYNLTAMAFYRRSKFQEVALLHDFYYIGTGRQRMPSQTRYNAFLYALPLMQPPVEWLPGACLASVRLPFRTLMGGLTLWCTWLWRAFLLQSTAAPKKHGRDLEQGIGPPGRTQDFHPIPGQA</sequence>
<name>A0ABP1G6X8_9CHLO</name>
<evidence type="ECO:0000256" key="7">
    <source>
        <dbReference type="ARBA" id="ARBA00026111"/>
    </source>
</evidence>
<feature type="region of interest" description="Disordered" evidence="11">
    <location>
        <begin position="247"/>
        <end position="271"/>
    </location>
</feature>
<dbReference type="PROSITE" id="PS51186">
    <property type="entry name" value="GNAT"/>
    <property type="match status" value="1"/>
</dbReference>
<dbReference type="SUPFAM" id="SSF55729">
    <property type="entry name" value="Acyl-CoA N-acyltransferases (Nat)"/>
    <property type="match status" value="1"/>
</dbReference>
<keyword evidence="5" id="KW-0012">Acyltransferase</keyword>
<evidence type="ECO:0000256" key="9">
    <source>
        <dbReference type="ARBA" id="ARBA00048017"/>
    </source>
</evidence>
<dbReference type="InterPro" id="IPR000182">
    <property type="entry name" value="GNAT_dom"/>
</dbReference>
<evidence type="ECO:0000256" key="3">
    <source>
        <dbReference type="ARBA" id="ARBA00022829"/>
    </source>
</evidence>
<dbReference type="PANTHER" id="PTHR14744:SF15">
    <property type="entry name" value="N-ALPHA-ACETYLTRANSFERASE 60"/>
    <property type="match status" value="1"/>
</dbReference>
<keyword evidence="3" id="KW-0159">Chromosome partition</keyword>
<evidence type="ECO:0000256" key="10">
    <source>
        <dbReference type="ARBA" id="ARBA00048848"/>
    </source>
</evidence>
<gene>
    <name evidence="13" type="primary">g9993</name>
    <name evidence="13" type="ORF">VP750_LOCUS8993</name>
</gene>
<evidence type="ECO:0000256" key="11">
    <source>
        <dbReference type="SAM" id="MobiDB-lite"/>
    </source>
</evidence>
<dbReference type="CDD" id="cd04301">
    <property type="entry name" value="NAT_SF"/>
    <property type="match status" value="1"/>
</dbReference>
<accession>A0ABP1G6X8</accession>
<evidence type="ECO:0000256" key="4">
    <source>
        <dbReference type="ARBA" id="ARBA00022853"/>
    </source>
</evidence>
<protein>
    <recommendedName>
        <fullName evidence="8">N-alpha-acetyltransferase 60</fullName>
        <ecNumber evidence="7">2.3.1.259</ecNumber>
        <ecNumber evidence="1">2.3.1.48</ecNumber>
    </recommendedName>
</protein>